<comment type="caution">
    <text evidence="1">The sequence shown here is derived from an EMBL/GenBank/DDBJ whole genome shotgun (WGS) entry which is preliminary data.</text>
</comment>
<proteinExistence type="predicted"/>
<reference evidence="1 2" key="1">
    <citation type="submission" date="2020-08" db="EMBL/GenBank/DDBJ databases">
        <title>Genomic Encyclopedia of Type Strains, Phase IV (KMG-IV): sequencing the most valuable type-strain genomes for metagenomic binning, comparative biology and taxonomic classification.</title>
        <authorList>
            <person name="Goeker M."/>
        </authorList>
    </citation>
    <scope>NUCLEOTIDE SEQUENCE [LARGE SCALE GENOMIC DNA]</scope>
    <source>
        <strain evidence="1 2">DSM 19512</strain>
    </source>
</reference>
<dbReference type="AlphaFoldDB" id="A0A7W6AE82"/>
<evidence type="ECO:0000313" key="2">
    <source>
        <dbReference type="Proteomes" id="UP000538670"/>
    </source>
</evidence>
<dbReference type="Proteomes" id="UP000538670">
    <property type="component" value="Unassembled WGS sequence"/>
</dbReference>
<accession>A0A7W6AE82</accession>
<keyword evidence="2" id="KW-1185">Reference proteome</keyword>
<name>A0A7W6AE82_9SPHN</name>
<sequence length="87" mass="9553">MKRYGSDDFLFDDGGEAGGYVVPFVTDTDVATASEMIETFGESAGGEAAARAGRSRDLGNHIHFCRWRQIERLIGLLVLEEAFDTVH</sequence>
<protein>
    <submittedName>
        <fullName evidence="1">Uncharacterized protein</fullName>
    </submittedName>
</protein>
<gene>
    <name evidence="1" type="ORF">GGR48_002498</name>
</gene>
<organism evidence="1 2">
    <name type="scientific">Sphingomonas pseudosanguinis</name>
    <dbReference type="NCBI Taxonomy" id="413712"/>
    <lineage>
        <taxon>Bacteria</taxon>
        <taxon>Pseudomonadati</taxon>
        <taxon>Pseudomonadota</taxon>
        <taxon>Alphaproteobacteria</taxon>
        <taxon>Sphingomonadales</taxon>
        <taxon>Sphingomonadaceae</taxon>
        <taxon>Sphingomonas</taxon>
    </lineage>
</organism>
<evidence type="ECO:0000313" key="1">
    <source>
        <dbReference type="EMBL" id="MBB3880060.1"/>
    </source>
</evidence>
<dbReference type="RefSeq" id="WP_183952223.1">
    <property type="nucleotide sequence ID" value="NZ_JACIDH010000011.1"/>
</dbReference>
<dbReference type="EMBL" id="JACIDH010000011">
    <property type="protein sequence ID" value="MBB3880060.1"/>
    <property type="molecule type" value="Genomic_DNA"/>
</dbReference>